<keyword evidence="6" id="KW-0378">Hydrolase</keyword>
<keyword evidence="2" id="KW-0479">Metal-binding</keyword>
<sequence length="292" mass="31865">MHAVRAGAAEAAWRNALHCCAAASLLALLAGCALRPAPQLSIVDTRFAECPQFFPAQTAPVVPRAPQLRELCYSAFAILHSGETKTPVFVAEHLDRSMIHAARAQQRSNRFFADARLPRGERAELADYRGSGYSRGHMAPAGDMSTPDAMAQSFSLANMVPQDQIFNGGAWAQVEQETRQYVLRARADVYVFTGPVFAAGAPAIGPNRVQVPSHLFKLVYDPCTGRSWAHWLANAPDTRVLPPISYAELVQRTRIQFLPPNARAAHSDNGCPHPTPSQGEIRATMEREDAAR</sequence>
<keyword evidence="6" id="KW-0255">Endonuclease</keyword>
<dbReference type="Proteomes" id="UP000509579">
    <property type="component" value="Chromosome"/>
</dbReference>
<dbReference type="PANTHER" id="PTHR13966">
    <property type="entry name" value="ENDONUCLEASE RELATED"/>
    <property type="match status" value="1"/>
</dbReference>
<feature type="region of interest" description="Disordered" evidence="3">
    <location>
        <begin position="262"/>
        <end position="292"/>
    </location>
</feature>
<evidence type="ECO:0000313" key="7">
    <source>
        <dbReference type="Proteomes" id="UP000509579"/>
    </source>
</evidence>
<dbReference type="SUPFAM" id="SSF54060">
    <property type="entry name" value="His-Me finger endonucleases"/>
    <property type="match status" value="1"/>
</dbReference>
<evidence type="ECO:0000256" key="2">
    <source>
        <dbReference type="PIRSR" id="PIRSR640255-2"/>
    </source>
</evidence>
<evidence type="ECO:0000256" key="3">
    <source>
        <dbReference type="SAM" id="MobiDB-lite"/>
    </source>
</evidence>
<dbReference type="InterPro" id="IPR044929">
    <property type="entry name" value="DNA/RNA_non-sp_Endonuclease_sf"/>
</dbReference>
<dbReference type="GO" id="GO:0003676">
    <property type="term" value="F:nucleic acid binding"/>
    <property type="evidence" value="ECO:0007669"/>
    <property type="project" value="InterPro"/>
</dbReference>
<organism evidence="6 7">
    <name type="scientific">Comamonas antarctica</name>
    <dbReference type="NCBI Taxonomy" id="2743470"/>
    <lineage>
        <taxon>Bacteria</taxon>
        <taxon>Pseudomonadati</taxon>
        <taxon>Pseudomonadota</taxon>
        <taxon>Betaproteobacteria</taxon>
        <taxon>Burkholderiales</taxon>
        <taxon>Comamonadaceae</taxon>
        <taxon>Comamonas</taxon>
    </lineage>
</organism>
<feature type="compositionally biased region" description="Basic and acidic residues" evidence="3">
    <location>
        <begin position="283"/>
        <end position="292"/>
    </location>
</feature>
<keyword evidence="7" id="KW-1185">Reference proteome</keyword>
<dbReference type="GO" id="GO:0016787">
    <property type="term" value="F:hydrolase activity"/>
    <property type="evidence" value="ECO:0007669"/>
    <property type="project" value="InterPro"/>
</dbReference>
<dbReference type="InterPro" id="IPR020821">
    <property type="entry name" value="ENPP1-3/EXOG-like_nuc-like"/>
</dbReference>
<dbReference type="InterPro" id="IPR040255">
    <property type="entry name" value="Non-specific_endonuclease"/>
</dbReference>
<dbReference type="EMBL" id="CP054840">
    <property type="protein sequence ID" value="QKV52825.1"/>
    <property type="molecule type" value="Genomic_DNA"/>
</dbReference>
<dbReference type="InterPro" id="IPR044925">
    <property type="entry name" value="His-Me_finger_sf"/>
</dbReference>
<dbReference type="PROSITE" id="PS51257">
    <property type="entry name" value="PROKAR_LIPOPROTEIN"/>
    <property type="match status" value="1"/>
</dbReference>
<feature type="binding site" evidence="2">
    <location>
        <position position="167"/>
    </location>
    <ligand>
        <name>Mg(2+)</name>
        <dbReference type="ChEBI" id="CHEBI:18420"/>
        <note>catalytic</note>
    </ligand>
</feature>
<feature type="domain" description="ENPP1-3/EXOG-like endonuclease/phosphodiesterase" evidence="4">
    <location>
        <begin position="73"/>
        <end position="264"/>
    </location>
</feature>
<dbReference type="SMART" id="SM00477">
    <property type="entry name" value="NUC"/>
    <property type="match status" value="1"/>
</dbReference>
<dbReference type="AlphaFoldDB" id="A0A6N1X4W5"/>
<evidence type="ECO:0000259" key="5">
    <source>
        <dbReference type="SMART" id="SM00892"/>
    </source>
</evidence>
<dbReference type="SMART" id="SM00892">
    <property type="entry name" value="Endonuclease_NS"/>
    <property type="match status" value="1"/>
</dbReference>
<keyword evidence="6" id="KW-0540">Nuclease</keyword>
<feature type="domain" description="DNA/RNA non-specific endonuclease/pyrophosphatase/phosphodiesterase" evidence="5">
    <location>
        <begin position="72"/>
        <end position="264"/>
    </location>
</feature>
<dbReference type="InterPro" id="IPR001604">
    <property type="entry name" value="Endo_G_ENPP1-like_dom"/>
</dbReference>
<evidence type="ECO:0000259" key="4">
    <source>
        <dbReference type="SMART" id="SM00477"/>
    </source>
</evidence>
<dbReference type="Pfam" id="PF01223">
    <property type="entry name" value="Endonuclease_NS"/>
    <property type="match status" value="1"/>
</dbReference>
<protein>
    <submittedName>
        <fullName evidence="6">DNA/RNA non-specific endonuclease</fullName>
    </submittedName>
</protein>
<dbReference type="Gene3D" id="3.40.570.10">
    <property type="entry name" value="Extracellular Endonuclease, subunit A"/>
    <property type="match status" value="1"/>
</dbReference>
<gene>
    <name evidence="6" type="ORF">HUK68_07950</name>
</gene>
<dbReference type="RefSeq" id="WP_175503702.1">
    <property type="nucleotide sequence ID" value="NZ_CAURQT010000021.1"/>
</dbReference>
<feature type="active site" description="Proton acceptor" evidence="1">
    <location>
        <position position="137"/>
    </location>
</feature>
<evidence type="ECO:0000256" key="1">
    <source>
        <dbReference type="PIRSR" id="PIRSR640255-1"/>
    </source>
</evidence>
<name>A0A6N1X4W5_9BURK</name>
<dbReference type="GO" id="GO:0046872">
    <property type="term" value="F:metal ion binding"/>
    <property type="evidence" value="ECO:0007669"/>
    <property type="project" value="UniProtKB-KW"/>
</dbReference>
<dbReference type="PANTHER" id="PTHR13966:SF5">
    <property type="entry name" value="ENDONUCLEASE G, MITOCHONDRIAL"/>
    <property type="match status" value="1"/>
</dbReference>
<dbReference type="KEGG" id="aant:HUK68_07950"/>
<reference evidence="6 7" key="1">
    <citation type="submission" date="2020-06" db="EMBL/GenBank/DDBJ databases">
        <title>Acidovorax antarctica sp. nov., isolated from Corinth ice sheet soil, Antarctic Fields Peninsula.</title>
        <authorList>
            <person name="Xu Q."/>
            <person name="Peng F."/>
        </authorList>
    </citation>
    <scope>NUCLEOTIDE SEQUENCE [LARGE SCALE GENOMIC DNA]</scope>
    <source>
        <strain evidence="6 7">16-35-5</strain>
    </source>
</reference>
<proteinExistence type="predicted"/>
<dbReference type="GO" id="GO:0004519">
    <property type="term" value="F:endonuclease activity"/>
    <property type="evidence" value="ECO:0007669"/>
    <property type="project" value="UniProtKB-KW"/>
</dbReference>
<accession>A0A6N1X4W5</accession>
<evidence type="ECO:0000313" key="6">
    <source>
        <dbReference type="EMBL" id="QKV52825.1"/>
    </source>
</evidence>